<dbReference type="Gene3D" id="3.30.200.20">
    <property type="entry name" value="Phosphorylase Kinase, domain 1"/>
    <property type="match status" value="1"/>
</dbReference>
<proteinExistence type="inferred from homology"/>
<dbReference type="FunFam" id="2.30.29.30:FF:000324">
    <property type="entry name" value="Phosphoinositide-dependent kinase 1, isoform F"/>
    <property type="match status" value="1"/>
</dbReference>
<keyword evidence="5" id="KW-0217">Developmental protein</keyword>
<comment type="catalytic activity">
    <reaction evidence="13">
        <text>L-seryl-[protein] + ATP = O-phospho-L-seryl-[protein] + ADP + H(+)</text>
        <dbReference type="Rhea" id="RHEA:17989"/>
        <dbReference type="Rhea" id="RHEA-COMP:9863"/>
        <dbReference type="Rhea" id="RHEA-COMP:11604"/>
        <dbReference type="ChEBI" id="CHEBI:15378"/>
        <dbReference type="ChEBI" id="CHEBI:29999"/>
        <dbReference type="ChEBI" id="CHEBI:30616"/>
        <dbReference type="ChEBI" id="CHEBI:83421"/>
        <dbReference type="ChEBI" id="CHEBI:456216"/>
        <dbReference type="EC" id="2.7.11.1"/>
    </reaction>
</comment>
<evidence type="ECO:0000256" key="12">
    <source>
        <dbReference type="ARBA" id="ARBA00047899"/>
    </source>
</evidence>
<dbReference type="SMART" id="SM00220">
    <property type="entry name" value="S_TKc"/>
    <property type="match status" value="1"/>
</dbReference>
<dbReference type="GO" id="GO:1901701">
    <property type="term" value="P:cellular response to oxygen-containing compound"/>
    <property type="evidence" value="ECO:0007669"/>
    <property type="project" value="UniProtKB-ARBA"/>
</dbReference>
<evidence type="ECO:0000256" key="9">
    <source>
        <dbReference type="ARBA" id="ARBA00022741"/>
    </source>
</evidence>
<keyword evidence="17" id="KW-1185">Reference proteome</keyword>
<comment type="catalytic activity">
    <reaction evidence="12">
        <text>L-threonyl-[protein] + ATP = O-phospho-L-threonyl-[protein] + ADP + H(+)</text>
        <dbReference type="Rhea" id="RHEA:46608"/>
        <dbReference type="Rhea" id="RHEA-COMP:11060"/>
        <dbReference type="Rhea" id="RHEA-COMP:11605"/>
        <dbReference type="ChEBI" id="CHEBI:15378"/>
        <dbReference type="ChEBI" id="CHEBI:30013"/>
        <dbReference type="ChEBI" id="CHEBI:30616"/>
        <dbReference type="ChEBI" id="CHEBI:61977"/>
        <dbReference type="ChEBI" id="CHEBI:456216"/>
        <dbReference type="EC" id="2.7.11.1"/>
    </reaction>
</comment>
<keyword evidence="11 14" id="KW-0067">ATP-binding</keyword>
<evidence type="ECO:0000256" key="8">
    <source>
        <dbReference type="ARBA" id="ARBA00022679"/>
    </source>
</evidence>
<dbReference type="GO" id="GO:0005737">
    <property type="term" value="C:cytoplasm"/>
    <property type="evidence" value="ECO:0007669"/>
    <property type="project" value="UniProtKB-SubCell"/>
</dbReference>
<comment type="subcellular location">
    <subcellularLocation>
        <location evidence="1">Cytoplasm</location>
    </subcellularLocation>
</comment>
<dbReference type="PANTHER" id="PTHR24356:SF163">
    <property type="entry name" value="3-PHOSPHOINOSITIDE-DEPENDENT PROTEIN KINASE 1-RELATED"/>
    <property type="match status" value="1"/>
</dbReference>
<feature type="compositionally biased region" description="Low complexity" evidence="15">
    <location>
        <begin position="8"/>
        <end position="20"/>
    </location>
</feature>
<keyword evidence="10 18" id="KW-0418">Kinase</keyword>
<keyword evidence="8" id="KW-0808">Transferase</keyword>
<dbReference type="Gene3D" id="2.30.29.30">
    <property type="entry name" value="Pleckstrin-homology domain (PH domain)/Phosphotyrosine-binding domain (PTB)"/>
    <property type="match status" value="1"/>
</dbReference>
<evidence type="ECO:0000256" key="11">
    <source>
        <dbReference type="ARBA" id="ARBA00022840"/>
    </source>
</evidence>
<feature type="binding site" evidence="14">
    <location>
        <position position="87"/>
    </location>
    <ligand>
        <name>ATP</name>
        <dbReference type="ChEBI" id="CHEBI:30616"/>
    </ligand>
</feature>
<evidence type="ECO:0000256" key="6">
    <source>
        <dbReference type="ARBA" id="ARBA00022490"/>
    </source>
</evidence>
<dbReference type="GeneID" id="106155605"/>
<evidence type="ECO:0000256" key="14">
    <source>
        <dbReference type="PROSITE-ProRule" id="PRU10141"/>
    </source>
</evidence>
<name>A0A1S3HLQ6_LINAN</name>
<dbReference type="FunCoup" id="A0A1S3HLQ6">
    <property type="interactions" value="2107"/>
</dbReference>
<keyword evidence="7" id="KW-0723">Serine/threonine-protein kinase</keyword>
<dbReference type="GO" id="GO:0004674">
    <property type="term" value="F:protein serine/threonine kinase activity"/>
    <property type="evidence" value="ECO:0007669"/>
    <property type="project" value="UniProtKB-KW"/>
</dbReference>
<dbReference type="PROSITE" id="PS50011">
    <property type="entry name" value="PROTEIN_KINASE_DOM"/>
    <property type="match status" value="1"/>
</dbReference>
<dbReference type="PROSITE" id="PS00108">
    <property type="entry name" value="PROTEIN_KINASE_ST"/>
    <property type="match status" value="1"/>
</dbReference>
<evidence type="ECO:0000256" key="1">
    <source>
        <dbReference type="ARBA" id="ARBA00004496"/>
    </source>
</evidence>
<dbReference type="PROSITE" id="PS00107">
    <property type="entry name" value="PROTEIN_KINASE_ATP"/>
    <property type="match status" value="1"/>
</dbReference>
<protein>
    <recommendedName>
        <fullName evidence="4">3-phosphoinositide-dependent protein kinase 1</fullName>
        <ecNumber evidence="3">2.7.11.1</ecNumber>
    </recommendedName>
</protein>
<dbReference type="InterPro" id="IPR011993">
    <property type="entry name" value="PH-like_dom_sf"/>
</dbReference>
<evidence type="ECO:0000313" key="18">
    <source>
        <dbReference type="RefSeq" id="XP_013385959.1"/>
    </source>
</evidence>
<dbReference type="InterPro" id="IPR000719">
    <property type="entry name" value="Prot_kinase_dom"/>
</dbReference>
<dbReference type="InterPro" id="IPR039046">
    <property type="entry name" value="PDPK1"/>
</dbReference>
<evidence type="ECO:0000256" key="10">
    <source>
        <dbReference type="ARBA" id="ARBA00022777"/>
    </source>
</evidence>
<evidence type="ECO:0000256" key="15">
    <source>
        <dbReference type="SAM" id="MobiDB-lite"/>
    </source>
</evidence>
<evidence type="ECO:0000256" key="2">
    <source>
        <dbReference type="ARBA" id="ARBA00010006"/>
    </source>
</evidence>
<dbReference type="InterPro" id="IPR011009">
    <property type="entry name" value="Kinase-like_dom_sf"/>
</dbReference>
<dbReference type="GO" id="GO:0035556">
    <property type="term" value="P:intracellular signal transduction"/>
    <property type="evidence" value="ECO:0007669"/>
    <property type="project" value="TreeGrafter"/>
</dbReference>
<dbReference type="CDD" id="cd01262">
    <property type="entry name" value="PH_PDK1"/>
    <property type="match status" value="1"/>
</dbReference>
<dbReference type="OMA" id="QYRVPDN"/>
<dbReference type="Pfam" id="PF14593">
    <property type="entry name" value="PH_3"/>
    <property type="match status" value="1"/>
</dbReference>
<dbReference type="Pfam" id="PF00069">
    <property type="entry name" value="Pkinase"/>
    <property type="match status" value="1"/>
</dbReference>
<evidence type="ECO:0000256" key="13">
    <source>
        <dbReference type="ARBA" id="ARBA00048679"/>
    </source>
</evidence>
<dbReference type="InParanoid" id="A0A1S3HLQ6"/>
<dbReference type="OrthoDB" id="347657at2759"/>
<dbReference type="KEGG" id="lak:106155605"/>
<feature type="domain" description="Protein kinase" evidence="16">
    <location>
        <begin position="49"/>
        <end position="318"/>
    </location>
</feature>
<evidence type="ECO:0000313" key="17">
    <source>
        <dbReference type="Proteomes" id="UP000085678"/>
    </source>
</evidence>
<gene>
    <name evidence="18" type="primary">LOC106155605</name>
</gene>
<dbReference type="GO" id="GO:0005524">
    <property type="term" value="F:ATP binding"/>
    <property type="evidence" value="ECO:0007669"/>
    <property type="project" value="UniProtKB-UniRule"/>
</dbReference>
<dbReference type="RefSeq" id="XP_013385959.1">
    <property type="nucleotide sequence ID" value="XM_013530505.1"/>
</dbReference>
<feature type="compositionally biased region" description="Basic residues" evidence="15">
    <location>
        <begin position="34"/>
        <end position="43"/>
    </location>
</feature>
<reference evidence="18" key="1">
    <citation type="submission" date="2025-08" db="UniProtKB">
        <authorList>
            <consortium name="RefSeq"/>
        </authorList>
    </citation>
    <scope>IDENTIFICATION</scope>
    <source>
        <tissue evidence="18">Gonads</tissue>
    </source>
</reference>
<dbReference type="CDD" id="cd05581">
    <property type="entry name" value="STKc_PDK1"/>
    <property type="match status" value="1"/>
</dbReference>
<keyword evidence="9 14" id="KW-0547">Nucleotide-binding</keyword>
<dbReference type="InterPro" id="IPR017441">
    <property type="entry name" value="Protein_kinase_ATP_BS"/>
</dbReference>
<organism evidence="17 18">
    <name type="scientific">Lingula anatina</name>
    <name type="common">Brachiopod</name>
    <name type="synonym">Lingula unguis</name>
    <dbReference type="NCBI Taxonomy" id="7574"/>
    <lineage>
        <taxon>Eukaryota</taxon>
        <taxon>Metazoa</taxon>
        <taxon>Spiralia</taxon>
        <taxon>Lophotrochozoa</taxon>
        <taxon>Brachiopoda</taxon>
        <taxon>Linguliformea</taxon>
        <taxon>Lingulata</taxon>
        <taxon>Lingulida</taxon>
        <taxon>Linguloidea</taxon>
        <taxon>Lingulidae</taxon>
        <taxon>Lingula</taxon>
    </lineage>
</organism>
<dbReference type="Proteomes" id="UP000085678">
    <property type="component" value="Unplaced"/>
</dbReference>
<sequence length="508" mass="59427">MSETQRKSPSSQEPSSPVPQGERSDGQGTDNKMSKRSSMKQMKKKPEDFLFGKVIGEGSYSTVFLVKEVSTGKEYAMKVLEKRFIIKEHKTEYVHREKEVFAMINHPFFVRMYFTFQDMDRLYFCLSYARRGELFEYLNKMGSFSLEQTRFYTAEIVSALEHLHGKGIIHRDLKPENILFGDNMHIQITDFGSAKIIKREVQNNTNEDSNAGRRRNSFVGTAQYVSPEVLTSKTTYCSSDLWALGCIIYQLLGGLTPFRGRHEYEIFQKIVKVDYAFPEGFDPDARDLVDKLIQLDPTKRIGCEEEGGYGPLKTHSFLKGIKWDDLINQKPPLEPLNKNRDNDNLYKDLKPGYDEMHISQLLCKVEVDDKTDCMHEESFDNMMTEQEHSELIEKQKRENIYHKFVENHLVLKQGLVDKKRGLFSRRRMMLLTEGPHLYYVDPVNMVLKGQIPWSRELRPEAKNFHIFYVHTPKRTYYLDDPDGYALEWVKSIQEVWDRYFGTPKVVKK</sequence>
<evidence type="ECO:0000256" key="3">
    <source>
        <dbReference type="ARBA" id="ARBA00012513"/>
    </source>
</evidence>
<evidence type="ECO:0000256" key="5">
    <source>
        <dbReference type="ARBA" id="ARBA00022473"/>
    </source>
</evidence>
<feature type="region of interest" description="Disordered" evidence="15">
    <location>
        <begin position="1"/>
        <end position="43"/>
    </location>
</feature>
<accession>A0A1S3HLQ6</accession>
<dbReference type="GO" id="GO:0048638">
    <property type="term" value="P:regulation of developmental growth"/>
    <property type="evidence" value="ECO:0007669"/>
    <property type="project" value="UniProtKB-ARBA"/>
</dbReference>
<dbReference type="EC" id="2.7.11.1" evidence="3"/>
<evidence type="ECO:0000259" key="16">
    <source>
        <dbReference type="PROSITE" id="PS50011"/>
    </source>
</evidence>
<dbReference type="SUPFAM" id="SSF50729">
    <property type="entry name" value="PH domain-like"/>
    <property type="match status" value="1"/>
</dbReference>
<comment type="similarity">
    <text evidence="2">Belongs to the protein kinase superfamily. AGC Ser/Thr protein kinase family. PDPK1 subfamily.</text>
</comment>
<dbReference type="FunFam" id="1.10.510.10:FF:000163">
    <property type="entry name" value="3-phosphoinositide-dependent protein kinase 1"/>
    <property type="match status" value="1"/>
</dbReference>
<dbReference type="AlphaFoldDB" id="A0A1S3HLQ6"/>
<dbReference type="InterPro" id="IPR050236">
    <property type="entry name" value="Ser_Thr_kinase_AGC"/>
</dbReference>
<dbReference type="InterPro" id="IPR008271">
    <property type="entry name" value="Ser/Thr_kinase_AS"/>
</dbReference>
<dbReference type="STRING" id="7574.A0A1S3HLQ6"/>
<evidence type="ECO:0000256" key="4">
    <source>
        <dbReference type="ARBA" id="ARBA00018538"/>
    </source>
</evidence>
<dbReference type="Gene3D" id="1.10.510.10">
    <property type="entry name" value="Transferase(Phosphotransferase) domain 1"/>
    <property type="match status" value="1"/>
</dbReference>
<dbReference type="SUPFAM" id="SSF56112">
    <property type="entry name" value="Protein kinase-like (PK-like)"/>
    <property type="match status" value="1"/>
</dbReference>
<evidence type="ECO:0000256" key="7">
    <source>
        <dbReference type="ARBA" id="ARBA00022527"/>
    </source>
</evidence>
<dbReference type="FunFam" id="3.30.200.20:FF:000191">
    <property type="entry name" value="3-phosphoinositide-dependent protein kinase 2-like"/>
    <property type="match status" value="1"/>
</dbReference>
<dbReference type="PANTHER" id="PTHR24356">
    <property type="entry name" value="SERINE/THREONINE-PROTEIN KINASE"/>
    <property type="match status" value="1"/>
</dbReference>
<keyword evidence="6" id="KW-0963">Cytoplasm</keyword>
<dbReference type="InterPro" id="IPR033931">
    <property type="entry name" value="PDK1-typ_PH"/>
</dbReference>